<evidence type="ECO:0000313" key="6">
    <source>
        <dbReference type="Proteomes" id="UP001163831"/>
    </source>
</evidence>
<dbReference type="EMBL" id="CP107052">
    <property type="protein sequence ID" value="UYH50700.1"/>
    <property type="molecule type" value="Genomic_DNA"/>
</dbReference>
<feature type="signal peptide" evidence="3">
    <location>
        <begin position="1"/>
        <end position="22"/>
    </location>
</feature>
<dbReference type="SUPFAM" id="SSF48317">
    <property type="entry name" value="Acid phosphatase/Vanadium-dependent haloperoxidase"/>
    <property type="match status" value="1"/>
</dbReference>
<comment type="similarity">
    <text evidence="1">Belongs to the class A bacterial acid phosphatase family.</text>
</comment>
<name>A0ABY6GH16_9PROT</name>
<dbReference type="PRINTS" id="PR00483">
    <property type="entry name" value="BACPHPHTASE"/>
</dbReference>
<keyword evidence="1" id="KW-0378">Hydrolase</keyword>
<dbReference type="Gene3D" id="1.20.144.10">
    <property type="entry name" value="Phosphatidic acid phosphatase type 2/haloperoxidase"/>
    <property type="match status" value="1"/>
</dbReference>
<reference evidence="5" key="1">
    <citation type="submission" date="2022-10" db="EMBL/GenBank/DDBJ databases">
        <title>Candidatus Kirkpatrella diaphorinas gen. nov., sp. nov., an uncultured endosymbiont identified in a population of Diaphorina citri from Hawaii.</title>
        <authorList>
            <person name="Henry E.M."/>
            <person name="Carlson C.R."/>
            <person name="Kuo Y.-W."/>
        </authorList>
    </citation>
    <scope>NUCLEOTIDE SEQUENCE</scope>
    <source>
        <strain evidence="5">CADCRV1</strain>
    </source>
</reference>
<evidence type="ECO:0000256" key="2">
    <source>
        <dbReference type="SAM" id="MobiDB-lite"/>
    </source>
</evidence>
<gene>
    <name evidence="5" type="ORF">N5W20_06150</name>
</gene>
<keyword evidence="3" id="KW-0732">Signal</keyword>
<comment type="catalytic activity">
    <reaction evidence="1">
        <text>a phosphate monoester + H2O = an alcohol + phosphate</text>
        <dbReference type="Rhea" id="RHEA:15017"/>
        <dbReference type="ChEBI" id="CHEBI:15377"/>
        <dbReference type="ChEBI" id="CHEBI:30879"/>
        <dbReference type="ChEBI" id="CHEBI:43474"/>
        <dbReference type="ChEBI" id="CHEBI:67140"/>
        <dbReference type="EC" id="3.1.3.2"/>
    </reaction>
</comment>
<proteinExistence type="inferred from homology"/>
<feature type="region of interest" description="Disordered" evidence="2">
    <location>
        <begin position="244"/>
        <end position="264"/>
    </location>
</feature>
<dbReference type="InterPro" id="IPR000326">
    <property type="entry name" value="PAP2/HPO"/>
</dbReference>
<dbReference type="RefSeq" id="WP_319806287.1">
    <property type="nucleotide sequence ID" value="NZ_CP107052.1"/>
</dbReference>
<dbReference type="InterPro" id="IPR036938">
    <property type="entry name" value="PAP2/HPO_sf"/>
</dbReference>
<dbReference type="SMART" id="SM00014">
    <property type="entry name" value="acidPPc"/>
    <property type="match status" value="1"/>
</dbReference>
<dbReference type="CDD" id="cd03397">
    <property type="entry name" value="PAP2_acid_phosphatase"/>
    <property type="match status" value="1"/>
</dbReference>
<accession>A0ABY6GH16</accession>
<feature type="domain" description="Phosphatidic acid phosphatase type 2/haloperoxidase" evidence="4">
    <location>
        <begin position="110"/>
        <end position="218"/>
    </location>
</feature>
<dbReference type="PIRSF" id="PIRSF000897">
    <property type="entry name" value="Acid_Ptase_ClsA"/>
    <property type="match status" value="1"/>
</dbReference>
<evidence type="ECO:0000256" key="3">
    <source>
        <dbReference type="SAM" id="SignalP"/>
    </source>
</evidence>
<dbReference type="Proteomes" id="UP001163831">
    <property type="component" value="Chromosome"/>
</dbReference>
<dbReference type="InterPro" id="IPR001011">
    <property type="entry name" value="Acid_Pase_classA_bac"/>
</dbReference>
<feature type="chain" id="PRO_5046250714" description="Acid phosphatase" evidence="3">
    <location>
        <begin position="23"/>
        <end position="264"/>
    </location>
</feature>
<evidence type="ECO:0000313" key="5">
    <source>
        <dbReference type="EMBL" id="UYH50700.1"/>
    </source>
</evidence>
<organism evidence="5 6">
    <name type="scientific">Candidatus Kirkpatrickella diaphorinae</name>
    <dbReference type="NCBI Taxonomy" id="2984322"/>
    <lineage>
        <taxon>Bacteria</taxon>
        <taxon>Pseudomonadati</taxon>
        <taxon>Pseudomonadota</taxon>
        <taxon>Alphaproteobacteria</taxon>
        <taxon>Acetobacterales</taxon>
        <taxon>Acetobacteraceae</taxon>
        <taxon>Candidatus Kirkpatrickella</taxon>
    </lineage>
</organism>
<dbReference type="Pfam" id="PF01569">
    <property type="entry name" value="PAP2"/>
    <property type="match status" value="1"/>
</dbReference>
<evidence type="ECO:0000259" key="4">
    <source>
        <dbReference type="SMART" id="SM00014"/>
    </source>
</evidence>
<dbReference type="EC" id="3.1.3.2" evidence="1"/>
<dbReference type="PROSITE" id="PS51257">
    <property type="entry name" value="PROKAR_LIPOPROTEIN"/>
    <property type="match status" value="1"/>
</dbReference>
<sequence length="264" mass="29053">MLRRFLTQRLALPVLASLTLVACQKAPDMTQVAPLPNGRLSVPPPPAPGSLAQLQDQQIFAATRQWKDSPRWKLAVNDDDYTLDHALRNFSCAAGFDIDTAKAPHLRKLARDVLSLEAPSMVALKRHFARQRPFVGNDAPTCMVHKAELGPFRSYPSGHTMMGTTLGFLLASLMPDHADALYMRARIYGESRIVCGAHWASDVEAGYRIAAQQTSLIMMRPEIKAQLPAVREELKALRAANGKPDAAQCALEKEANTHSPNRLP</sequence>
<evidence type="ECO:0000256" key="1">
    <source>
        <dbReference type="PIRNR" id="PIRNR000897"/>
    </source>
</evidence>
<keyword evidence="6" id="KW-1185">Reference proteome</keyword>
<protein>
    <recommendedName>
        <fullName evidence="1">Acid phosphatase</fullName>
        <ecNumber evidence="1">3.1.3.2</ecNumber>
    </recommendedName>
</protein>